<dbReference type="Pfam" id="PF02127">
    <property type="entry name" value="Peptidase_M18"/>
    <property type="match status" value="1"/>
</dbReference>
<evidence type="ECO:0000256" key="2">
    <source>
        <dbReference type="ARBA" id="ARBA00008290"/>
    </source>
</evidence>
<dbReference type="Gene3D" id="3.40.630.10">
    <property type="entry name" value="Zn peptidases"/>
    <property type="match status" value="1"/>
</dbReference>
<evidence type="ECO:0008006" key="13">
    <source>
        <dbReference type="Google" id="ProtNLM"/>
    </source>
</evidence>
<dbReference type="PANTHER" id="PTHR28570:SF4">
    <property type="entry name" value="VACUOLAR AMINOPEPTIDASE 1"/>
    <property type="match status" value="1"/>
</dbReference>
<reference evidence="11 12" key="1">
    <citation type="journal article" date="2015" name="Environ. Microbiol.">
        <title>Metagenome sequence of Elaphomyces granulatus from sporocarp tissue reveals Ascomycota ectomycorrhizal fingerprints of genome expansion and a Proteobacteria-rich microbiome.</title>
        <authorList>
            <person name="Quandt C.A."/>
            <person name="Kohler A."/>
            <person name="Hesse C.N."/>
            <person name="Sharpton T.J."/>
            <person name="Martin F."/>
            <person name="Spatafora J.W."/>
        </authorList>
    </citation>
    <scope>NUCLEOTIDE SEQUENCE [LARGE SCALE GENOMIC DNA]</scope>
    <source>
        <strain evidence="11 12">OSC145934</strain>
    </source>
</reference>
<organism evidence="11 12">
    <name type="scientific">Elaphomyces granulatus</name>
    <dbReference type="NCBI Taxonomy" id="519963"/>
    <lineage>
        <taxon>Eukaryota</taxon>
        <taxon>Fungi</taxon>
        <taxon>Dikarya</taxon>
        <taxon>Ascomycota</taxon>
        <taxon>Pezizomycotina</taxon>
        <taxon>Eurotiomycetes</taxon>
        <taxon>Eurotiomycetidae</taxon>
        <taxon>Eurotiales</taxon>
        <taxon>Elaphomycetaceae</taxon>
        <taxon>Elaphomyces</taxon>
    </lineage>
</organism>
<dbReference type="PANTHER" id="PTHR28570">
    <property type="entry name" value="ASPARTYL AMINOPEPTIDASE"/>
    <property type="match status" value="1"/>
</dbReference>
<name>A0A232LZ33_9EURO</name>
<dbReference type="InterPro" id="IPR023358">
    <property type="entry name" value="Peptidase_M18_dom2"/>
</dbReference>
<evidence type="ECO:0000313" key="12">
    <source>
        <dbReference type="Proteomes" id="UP000243515"/>
    </source>
</evidence>
<comment type="similarity">
    <text evidence="2 9">Belongs to the peptidase M18 family.</text>
</comment>
<keyword evidence="5 9" id="KW-0479">Metal-binding</keyword>
<dbReference type="Proteomes" id="UP000243515">
    <property type="component" value="Unassembled WGS sequence"/>
</dbReference>
<evidence type="ECO:0000256" key="7">
    <source>
        <dbReference type="ARBA" id="ARBA00022833"/>
    </source>
</evidence>
<evidence type="ECO:0000313" key="11">
    <source>
        <dbReference type="EMBL" id="OXV09067.1"/>
    </source>
</evidence>
<evidence type="ECO:0000256" key="5">
    <source>
        <dbReference type="ARBA" id="ARBA00022723"/>
    </source>
</evidence>
<keyword evidence="4 9" id="KW-0645">Protease</keyword>
<keyword evidence="12" id="KW-1185">Reference proteome</keyword>
<keyword evidence="6 9" id="KW-0378">Hydrolase</keyword>
<dbReference type="SUPFAM" id="SSF101821">
    <property type="entry name" value="Aminopeptidase/glucanase lid domain"/>
    <property type="match status" value="1"/>
</dbReference>
<sequence>MTKQQIPSLQGSTVQQHDAQQSENSSSKKTSPQFPTEPFSPKDYAKPFCNFMTGNPTAFHAVDHFSKQLERHGYKRLSERCVWTSNLERGGKYYCTRNGSSLIAFSIGSDYESGNGIGIIAGHIDALTLKLKPVSKLPAKAGFLQLAVAPYAGALNKTWWDRDLSIGGRVLLRDPETGIAISKLVKLDWPIAKIPTLAPHFGAASQGPFNKETQMVPIVAIHDSGVLQYPALSNDDVEENVNIEPNAFVATQPAKLVKVIARELGISDLNSILNWELELFDSQPAQFCGLEKEFISAGRIDDKLCCFAAIEALLASPDDASSGIVKMVGMFDDEEIGSLLRQGARSNYMSSVIERIVEALASSFGPNVLSQTVANSFLVSSDVVHAVNPNFLNVYLANHSPRLNVGVAVSADSNGHMTTDSVSTALLQRIADRCGSTLQIFQIRNDSRSGGTIGPMTSAQIGLRAIDAGIPQLSMHSIRATTGSLDPGLGVKLFKGFFDYFEEVDKEFANF</sequence>
<evidence type="ECO:0000256" key="3">
    <source>
        <dbReference type="ARBA" id="ARBA00022438"/>
    </source>
</evidence>
<dbReference type="InterPro" id="IPR001948">
    <property type="entry name" value="Peptidase_M18"/>
</dbReference>
<evidence type="ECO:0000256" key="10">
    <source>
        <dbReference type="SAM" id="MobiDB-lite"/>
    </source>
</evidence>
<dbReference type="EMBL" id="NPHW01003733">
    <property type="protein sequence ID" value="OXV09067.1"/>
    <property type="molecule type" value="Genomic_DNA"/>
</dbReference>
<evidence type="ECO:0000256" key="6">
    <source>
        <dbReference type="ARBA" id="ARBA00022801"/>
    </source>
</evidence>
<feature type="region of interest" description="Disordered" evidence="10">
    <location>
        <begin position="1"/>
        <end position="37"/>
    </location>
</feature>
<protein>
    <recommendedName>
        <fullName evidence="13">Aspartyl aminopeptidase</fullName>
    </recommendedName>
</protein>
<dbReference type="Gene3D" id="2.30.250.10">
    <property type="entry name" value="Aminopeptidase i, Domain 2"/>
    <property type="match status" value="1"/>
</dbReference>
<evidence type="ECO:0000256" key="4">
    <source>
        <dbReference type="ARBA" id="ARBA00022670"/>
    </source>
</evidence>
<dbReference type="GO" id="GO:0070006">
    <property type="term" value="F:metalloaminopeptidase activity"/>
    <property type="evidence" value="ECO:0007669"/>
    <property type="project" value="TreeGrafter"/>
</dbReference>
<keyword evidence="7 9" id="KW-0862">Zinc</keyword>
<dbReference type="SUPFAM" id="SSF53187">
    <property type="entry name" value="Zn-dependent exopeptidases"/>
    <property type="match status" value="1"/>
</dbReference>
<comment type="cofactor">
    <cofactor evidence="1">
        <name>Zn(2+)</name>
        <dbReference type="ChEBI" id="CHEBI:29105"/>
    </cofactor>
</comment>
<gene>
    <name evidence="11" type="ORF">Egran_03171</name>
</gene>
<keyword evidence="8 9" id="KW-0482">Metalloprotease</keyword>
<dbReference type="CDD" id="cd05658">
    <property type="entry name" value="M18_DAP"/>
    <property type="match status" value="1"/>
</dbReference>
<accession>A0A232LZ33</accession>
<evidence type="ECO:0000256" key="1">
    <source>
        <dbReference type="ARBA" id="ARBA00001947"/>
    </source>
</evidence>
<feature type="compositionally biased region" description="Polar residues" evidence="10">
    <location>
        <begin position="1"/>
        <end position="34"/>
    </location>
</feature>
<dbReference type="PRINTS" id="PR00932">
    <property type="entry name" value="AMINO1PTASE"/>
</dbReference>
<dbReference type="OrthoDB" id="9880441at2759"/>
<keyword evidence="3 9" id="KW-0031">Aminopeptidase</keyword>
<dbReference type="GO" id="GO:0000324">
    <property type="term" value="C:fungal-type vacuole"/>
    <property type="evidence" value="ECO:0007669"/>
    <property type="project" value="TreeGrafter"/>
</dbReference>
<comment type="caution">
    <text evidence="11">The sequence shown here is derived from an EMBL/GenBank/DDBJ whole genome shotgun (WGS) entry which is preliminary data.</text>
</comment>
<evidence type="ECO:0000256" key="9">
    <source>
        <dbReference type="RuleBase" id="RU004386"/>
    </source>
</evidence>
<proteinExistence type="inferred from homology"/>
<dbReference type="NCBIfam" id="NF002759">
    <property type="entry name" value="PRK02813.1"/>
    <property type="match status" value="1"/>
</dbReference>
<dbReference type="GO" id="GO:0008270">
    <property type="term" value="F:zinc ion binding"/>
    <property type="evidence" value="ECO:0007669"/>
    <property type="project" value="InterPro"/>
</dbReference>
<evidence type="ECO:0000256" key="8">
    <source>
        <dbReference type="ARBA" id="ARBA00023049"/>
    </source>
</evidence>
<dbReference type="FunFam" id="2.30.250.10:FF:000001">
    <property type="entry name" value="Aspartyl aminopeptidase 1"/>
    <property type="match status" value="1"/>
</dbReference>
<dbReference type="GO" id="GO:0006508">
    <property type="term" value="P:proteolysis"/>
    <property type="evidence" value="ECO:0007669"/>
    <property type="project" value="UniProtKB-KW"/>
</dbReference>
<dbReference type="AlphaFoldDB" id="A0A232LZ33"/>